<dbReference type="EMBL" id="JAYMYR010000002">
    <property type="protein sequence ID" value="KAK7376874.1"/>
    <property type="molecule type" value="Genomic_DNA"/>
</dbReference>
<evidence type="ECO:0000256" key="3">
    <source>
        <dbReference type="ARBA" id="ARBA00022528"/>
    </source>
</evidence>
<dbReference type="GO" id="GO:0006788">
    <property type="term" value="P:heme oxidation"/>
    <property type="evidence" value="ECO:0007669"/>
    <property type="project" value="InterPro"/>
</dbReference>
<accession>A0AAN9NP61</accession>
<evidence type="ECO:0000256" key="6">
    <source>
        <dbReference type="ARBA" id="ARBA00022946"/>
    </source>
</evidence>
<protein>
    <submittedName>
        <fullName evidence="8">Uncharacterized protein</fullName>
    </submittedName>
</protein>
<comment type="caution">
    <text evidence="8">The sequence shown here is derived from an EMBL/GenBank/DDBJ whole genome shotgun (WGS) entry which is preliminary data.</text>
</comment>
<dbReference type="Gene3D" id="1.20.910.10">
    <property type="entry name" value="Heme oxygenase-like"/>
    <property type="match status" value="1"/>
</dbReference>
<dbReference type="Pfam" id="PF01126">
    <property type="entry name" value="Heme_oxygenase"/>
    <property type="match status" value="1"/>
</dbReference>
<evidence type="ECO:0000256" key="4">
    <source>
        <dbReference type="ARBA" id="ARBA00022531"/>
    </source>
</evidence>
<dbReference type="InterPro" id="IPR016053">
    <property type="entry name" value="Haem_Oase-like"/>
</dbReference>
<gene>
    <name evidence="8" type="ORF">VNO80_02292</name>
</gene>
<evidence type="ECO:0000256" key="2">
    <source>
        <dbReference type="ARBA" id="ARBA00006134"/>
    </source>
</evidence>
<dbReference type="AlphaFoldDB" id="A0AAN9NP61"/>
<dbReference type="GO" id="GO:0004392">
    <property type="term" value="F:heme oxygenase (decyclizing) activity"/>
    <property type="evidence" value="ECO:0007669"/>
    <property type="project" value="InterPro"/>
</dbReference>
<sequence length="303" mass="34416">MCKPSIRYGLPELVQFPIHQPFIGKKMGSTVKPMPQLCFLLPISLPNKGNCISRVSITATTSTNTTLTHSHSHSAIPTPKPNPKSTLKKRKRYRKLYPGEATGITEEMRFVAMRLRNAAVSHDQSNFDAWHASMEGFISYLVDTHLIFATLQRIVDESDNVSYAYMRKTGLERSEGLLKDLEWLEEQGNVIPNPSSPGIAYAKYLEALAETSAPLFLSHFYNIYFSHIAAGQVIGKKVSEKLLEGKELEFYKWEGDVPELLKDVRDKLNQLSEHWSRNEKNRCLKETPKAFRFMGQIILLLVS</sequence>
<evidence type="ECO:0000256" key="5">
    <source>
        <dbReference type="ARBA" id="ARBA00022640"/>
    </source>
</evidence>
<dbReference type="PANTHER" id="PTHR35703">
    <property type="entry name" value="HEME OXYGENASE 1, CHLOROPLASTIC-RELATED"/>
    <property type="match status" value="1"/>
</dbReference>
<dbReference type="InterPro" id="IPR002051">
    <property type="entry name" value="Haem_Oase"/>
</dbReference>
<evidence type="ECO:0000313" key="9">
    <source>
        <dbReference type="Proteomes" id="UP001374584"/>
    </source>
</evidence>
<dbReference type="Proteomes" id="UP001374584">
    <property type="component" value="Unassembled WGS sequence"/>
</dbReference>
<dbReference type="InterPro" id="IPR016951">
    <property type="entry name" value="Haem_Oase_decyc_pln"/>
</dbReference>
<organism evidence="8 9">
    <name type="scientific">Phaseolus coccineus</name>
    <name type="common">Scarlet runner bean</name>
    <name type="synonym">Phaseolus multiflorus</name>
    <dbReference type="NCBI Taxonomy" id="3886"/>
    <lineage>
        <taxon>Eukaryota</taxon>
        <taxon>Viridiplantae</taxon>
        <taxon>Streptophyta</taxon>
        <taxon>Embryophyta</taxon>
        <taxon>Tracheophyta</taxon>
        <taxon>Spermatophyta</taxon>
        <taxon>Magnoliopsida</taxon>
        <taxon>eudicotyledons</taxon>
        <taxon>Gunneridae</taxon>
        <taxon>Pentapetalae</taxon>
        <taxon>rosids</taxon>
        <taxon>fabids</taxon>
        <taxon>Fabales</taxon>
        <taxon>Fabaceae</taxon>
        <taxon>Papilionoideae</taxon>
        <taxon>50 kb inversion clade</taxon>
        <taxon>NPAAA clade</taxon>
        <taxon>indigoferoid/millettioid clade</taxon>
        <taxon>Phaseoleae</taxon>
        <taxon>Phaseolus</taxon>
    </lineage>
</organism>
<name>A0AAN9NP61_PHACN</name>
<evidence type="ECO:0000256" key="1">
    <source>
        <dbReference type="ARBA" id="ARBA00004229"/>
    </source>
</evidence>
<proteinExistence type="inferred from homology"/>
<evidence type="ECO:0000256" key="7">
    <source>
        <dbReference type="SAM" id="MobiDB-lite"/>
    </source>
</evidence>
<keyword evidence="6" id="KW-0809">Transit peptide</keyword>
<dbReference type="GO" id="GO:0010024">
    <property type="term" value="P:phytochromobilin biosynthetic process"/>
    <property type="evidence" value="ECO:0007669"/>
    <property type="project" value="TreeGrafter"/>
</dbReference>
<dbReference type="GO" id="GO:0015979">
    <property type="term" value="P:photosynthesis"/>
    <property type="evidence" value="ECO:0007669"/>
    <property type="project" value="UniProtKB-KW"/>
</dbReference>
<dbReference type="SUPFAM" id="SSF48613">
    <property type="entry name" value="Heme oxygenase-like"/>
    <property type="match status" value="1"/>
</dbReference>
<dbReference type="PANTHER" id="PTHR35703:SF1">
    <property type="entry name" value="INACTIVE HEME OXYGENASE 2, CHLOROPLASTIC-RELATED"/>
    <property type="match status" value="1"/>
</dbReference>
<reference evidence="8 9" key="1">
    <citation type="submission" date="2024-01" db="EMBL/GenBank/DDBJ databases">
        <title>The genomes of 5 underutilized Papilionoideae crops provide insights into root nodulation and disease resistanc.</title>
        <authorList>
            <person name="Jiang F."/>
        </authorList>
    </citation>
    <scope>NUCLEOTIDE SEQUENCE [LARGE SCALE GENOMIC DNA]</scope>
    <source>
        <strain evidence="8">JINMINGXINNONG_FW02</strain>
        <tissue evidence="8">Leaves</tissue>
    </source>
</reference>
<evidence type="ECO:0000313" key="8">
    <source>
        <dbReference type="EMBL" id="KAK7376874.1"/>
    </source>
</evidence>
<keyword evidence="4" id="KW-0602">Photosynthesis</keyword>
<keyword evidence="5" id="KW-0934">Plastid</keyword>
<dbReference type="CDD" id="cd19165">
    <property type="entry name" value="HemeO"/>
    <property type="match status" value="1"/>
</dbReference>
<comment type="similarity">
    <text evidence="2">Belongs to the heme oxygenase family.</text>
</comment>
<dbReference type="InterPro" id="IPR016084">
    <property type="entry name" value="Haem_Oase-like_multi-hlx"/>
</dbReference>
<dbReference type="GO" id="GO:0009507">
    <property type="term" value="C:chloroplast"/>
    <property type="evidence" value="ECO:0007669"/>
    <property type="project" value="UniProtKB-SubCell"/>
</dbReference>
<keyword evidence="9" id="KW-1185">Reference proteome</keyword>
<comment type="subcellular location">
    <subcellularLocation>
        <location evidence="1">Plastid</location>
        <location evidence="1">Chloroplast</location>
    </subcellularLocation>
</comment>
<feature type="region of interest" description="Disordered" evidence="7">
    <location>
        <begin position="65"/>
        <end position="86"/>
    </location>
</feature>
<keyword evidence="3" id="KW-0150">Chloroplast</keyword>